<accession>A0ABW9XDQ4</accession>
<comment type="caution">
    <text evidence="1">The sequence shown here is derived from an EMBL/GenBank/DDBJ whole genome shotgun (WGS) entry which is preliminary data.</text>
</comment>
<gene>
    <name evidence="1" type="ORF">GTZ99_08845</name>
</gene>
<sequence length="182" mass="19574">MIHRDRKAFVQGEEAWPADPRLAALWQAHTTMVAGCRMLIARAASDIAPTAPINVRMRMAGNHLKELDRFLALLLRARGQVLRTAGGRGAMMPPRLQACWPRLRAVRRLRLAASDSLSALSGTGLRRDLAMAACGVGGPAAPAPAPVEIGDAALAEIARFYLFLAEALVIVHLPPVEQHVAP</sequence>
<organism evidence="1 2">
    <name type="scientific">Novosphingobium ovatum</name>
    <dbReference type="NCBI Taxonomy" id="1908523"/>
    <lineage>
        <taxon>Bacteria</taxon>
        <taxon>Pseudomonadati</taxon>
        <taxon>Pseudomonadota</taxon>
        <taxon>Alphaproteobacteria</taxon>
        <taxon>Sphingomonadales</taxon>
        <taxon>Sphingomonadaceae</taxon>
        <taxon>Novosphingobium</taxon>
    </lineage>
</organism>
<dbReference type="RefSeq" id="WP_161717971.1">
    <property type="nucleotide sequence ID" value="NZ_JAAAPO010000003.1"/>
</dbReference>
<proteinExistence type="predicted"/>
<reference evidence="2" key="1">
    <citation type="submission" date="2020-01" db="EMBL/GenBank/DDBJ databases">
        <title>Sphingomonas sp. strain CSW-10.</title>
        <authorList>
            <person name="Chen W.-M."/>
        </authorList>
    </citation>
    <scope>NUCLEOTIDE SEQUENCE [LARGE SCALE GENOMIC DNA]</scope>
    <source>
        <strain evidence="2">FSY-8</strain>
    </source>
</reference>
<evidence type="ECO:0000313" key="2">
    <source>
        <dbReference type="Proteomes" id="UP000753724"/>
    </source>
</evidence>
<name>A0ABW9XDQ4_9SPHN</name>
<evidence type="ECO:0000313" key="1">
    <source>
        <dbReference type="EMBL" id="NBC36664.1"/>
    </source>
</evidence>
<dbReference type="Proteomes" id="UP000753724">
    <property type="component" value="Unassembled WGS sequence"/>
</dbReference>
<keyword evidence="2" id="KW-1185">Reference proteome</keyword>
<dbReference type="EMBL" id="JAAAPO010000003">
    <property type="protein sequence ID" value="NBC36664.1"/>
    <property type="molecule type" value="Genomic_DNA"/>
</dbReference>
<protein>
    <submittedName>
        <fullName evidence="1">Uncharacterized protein</fullName>
    </submittedName>
</protein>